<dbReference type="Gene3D" id="3.40.50.1010">
    <property type="entry name" value="5'-nuclease"/>
    <property type="match status" value="1"/>
</dbReference>
<dbReference type="Pfam" id="PF01936">
    <property type="entry name" value="NYN"/>
    <property type="match status" value="1"/>
</dbReference>
<protein>
    <submittedName>
        <fullName evidence="2">NYN domain-containing protein</fullName>
    </submittedName>
</protein>
<dbReference type="GO" id="GO:0004540">
    <property type="term" value="F:RNA nuclease activity"/>
    <property type="evidence" value="ECO:0007669"/>
    <property type="project" value="InterPro"/>
</dbReference>
<sequence length="249" mass="28561">MNLFPGHNLMKKKNFNIAVYIDMENIAASDFQLEEVMNSFLSADDEYNCIFTIKSAYGNQATAKKSLKTQILEHNFNIIDTPKIGKEKNRADLLLSLDAFESLHLDNPRVDRYCFMTTDSDFTVIADKLRKFGREVWLVCKKSDKDRAIIAKSFDNLLFVEDFLPKKDISVVGNLDKLFISAVRNMNQSKLPSNVSIANDRMKALDPSFQVNNTEFKTFMNFINHMEQKGYVKLESLPTGENRITEICV</sequence>
<organism evidence="2 3">
    <name type="scientific">Vibrio agarilyticus</name>
    <dbReference type="NCBI Taxonomy" id="2726741"/>
    <lineage>
        <taxon>Bacteria</taxon>
        <taxon>Pseudomonadati</taxon>
        <taxon>Pseudomonadota</taxon>
        <taxon>Gammaproteobacteria</taxon>
        <taxon>Vibrionales</taxon>
        <taxon>Vibrionaceae</taxon>
        <taxon>Vibrio</taxon>
    </lineage>
</organism>
<dbReference type="Proteomes" id="UP000535589">
    <property type="component" value="Unassembled WGS sequence"/>
</dbReference>
<evidence type="ECO:0000313" key="3">
    <source>
        <dbReference type="Proteomes" id="UP000535589"/>
    </source>
</evidence>
<gene>
    <name evidence="2" type="ORF">HGP28_00010</name>
</gene>
<comment type="caution">
    <text evidence="2">The sequence shown here is derived from an EMBL/GenBank/DDBJ whole genome shotgun (WGS) entry which is preliminary data.</text>
</comment>
<evidence type="ECO:0000313" key="2">
    <source>
        <dbReference type="EMBL" id="NLS11268.1"/>
    </source>
</evidence>
<dbReference type="PANTHER" id="PTHR35811">
    <property type="entry name" value="SLR1870 PROTEIN"/>
    <property type="match status" value="1"/>
</dbReference>
<name>A0A7X8TM51_9VIBR</name>
<reference evidence="2 3" key="1">
    <citation type="submission" date="2020-04" db="EMBL/GenBank/DDBJ databases">
        <title>Vibrio sp. SM6, a novel species isolated from seawater.</title>
        <authorList>
            <person name="Wang X."/>
        </authorList>
    </citation>
    <scope>NUCLEOTIDE SEQUENCE [LARGE SCALE GENOMIC DNA]</scope>
    <source>
        <strain evidence="2 3">SM6</strain>
    </source>
</reference>
<evidence type="ECO:0000259" key="1">
    <source>
        <dbReference type="Pfam" id="PF01936"/>
    </source>
</evidence>
<dbReference type="AlphaFoldDB" id="A0A7X8TM51"/>
<dbReference type="EMBL" id="JABAIK010000001">
    <property type="protein sequence ID" value="NLS11268.1"/>
    <property type="molecule type" value="Genomic_DNA"/>
</dbReference>
<proteinExistence type="predicted"/>
<dbReference type="PANTHER" id="PTHR35811:SF1">
    <property type="entry name" value="HTH OST-TYPE DOMAIN-CONTAINING PROTEIN"/>
    <property type="match status" value="1"/>
</dbReference>
<keyword evidence="3" id="KW-1185">Reference proteome</keyword>
<accession>A0A7X8TM51</accession>
<dbReference type="InterPro" id="IPR021139">
    <property type="entry name" value="NYN"/>
</dbReference>
<feature type="domain" description="NYN" evidence="1">
    <location>
        <begin position="16"/>
        <end position="143"/>
    </location>
</feature>